<proteinExistence type="predicted"/>
<evidence type="ECO:0000313" key="4">
    <source>
        <dbReference type="Proteomes" id="UP000198964"/>
    </source>
</evidence>
<dbReference type="Pfam" id="PF02470">
    <property type="entry name" value="MlaD"/>
    <property type="match status" value="1"/>
</dbReference>
<evidence type="ECO:0000313" key="3">
    <source>
        <dbReference type="EMBL" id="SFF51506.1"/>
    </source>
</evidence>
<keyword evidence="1" id="KW-1133">Transmembrane helix</keyword>
<dbReference type="AlphaFoldDB" id="A0A1I2JF62"/>
<dbReference type="InterPro" id="IPR003399">
    <property type="entry name" value="Mce/MlaD"/>
</dbReference>
<dbReference type="STRING" id="655355.SAMN05216283_10870"/>
<keyword evidence="4" id="KW-1185">Reference proteome</keyword>
<dbReference type="RefSeq" id="WP_093920587.1">
    <property type="nucleotide sequence ID" value="NZ_FONW01000008.1"/>
</dbReference>
<reference evidence="3 4" key="1">
    <citation type="submission" date="2016-10" db="EMBL/GenBank/DDBJ databases">
        <authorList>
            <person name="de Groot N.N."/>
        </authorList>
    </citation>
    <scope>NUCLEOTIDE SEQUENCE [LARGE SCALE GENOMIC DNA]</scope>
    <source>
        <strain evidence="3 4">CGMCC 1.9156</strain>
    </source>
</reference>
<gene>
    <name evidence="3" type="ORF">SAMN05216283_10870</name>
</gene>
<dbReference type="InterPro" id="IPR052336">
    <property type="entry name" value="MlaD_Phospholipid_Transporter"/>
</dbReference>
<feature type="transmembrane region" description="Helical" evidence="1">
    <location>
        <begin position="6"/>
        <end position="27"/>
    </location>
</feature>
<dbReference type="Proteomes" id="UP000198964">
    <property type="component" value="Unassembled WGS sequence"/>
</dbReference>
<evidence type="ECO:0000256" key="1">
    <source>
        <dbReference type="SAM" id="Phobius"/>
    </source>
</evidence>
<dbReference type="PANTHER" id="PTHR33371:SF4">
    <property type="entry name" value="INTERMEMBRANE PHOSPHOLIPID TRANSPORT SYSTEM BINDING PROTEIN MLAD"/>
    <property type="match status" value="1"/>
</dbReference>
<keyword evidence="1" id="KW-0812">Transmembrane</keyword>
<sequence>MRLSKYAKLGILIVFSFAIFIWGMNYLKGIDFFKQNTSYKVIYERIDGLLESSAVMMNGYQVGQVKTIEFTDRNDGSLMVTFSLEGDFKIPKGSVARIVSSDLMGTKSIKLQIVPSNAYYASGDTIKGSIEEDLKEQVSMQVLPLKNKAEQLLASLDSAITVVTYVFNAEARKNLSESFAHINQTILNLEKASSELSELLTAEKGNLQGIIQNVNEISATLNESSDDFSNMMGNFSSISDSLAAADLALLVTELQSSAKGINSILGKIEQGKGSVGKLMNDDQLYANLTEMSQSLDFLLKDIRNNPKRYVHFSAFDLGKDVYISPRNNSLKKNSEAYTFKVHLISSPTRLAKDNTLFDDFDQVEEIEVSGVYNYMTGNTSDIAKIMKTHTQAKVIFPDASIIAFKNGRKVRLEKALRRLGN</sequence>
<evidence type="ECO:0000259" key="2">
    <source>
        <dbReference type="Pfam" id="PF02470"/>
    </source>
</evidence>
<feature type="domain" description="Mce/MlaD" evidence="2">
    <location>
        <begin position="37"/>
        <end position="112"/>
    </location>
</feature>
<accession>A0A1I2JF62</accession>
<protein>
    <submittedName>
        <fullName evidence="3">Phospholipid/cholesterol/gamma-HCH transport system substrate-binding protein</fullName>
    </submittedName>
</protein>
<name>A0A1I2JF62_9BACT</name>
<dbReference type="PANTHER" id="PTHR33371">
    <property type="entry name" value="INTERMEMBRANE PHOSPHOLIPID TRANSPORT SYSTEM BINDING PROTEIN MLAD-RELATED"/>
    <property type="match status" value="1"/>
</dbReference>
<keyword evidence="1" id="KW-0472">Membrane</keyword>
<organism evidence="3 4">
    <name type="scientific">Sunxiuqinia elliptica</name>
    <dbReference type="NCBI Taxonomy" id="655355"/>
    <lineage>
        <taxon>Bacteria</taxon>
        <taxon>Pseudomonadati</taxon>
        <taxon>Bacteroidota</taxon>
        <taxon>Bacteroidia</taxon>
        <taxon>Marinilabiliales</taxon>
        <taxon>Prolixibacteraceae</taxon>
        <taxon>Sunxiuqinia</taxon>
    </lineage>
</organism>
<dbReference type="EMBL" id="FONW01000008">
    <property type="protein sequence ID" value="SFF51506.1"/>
    <property type="molecule type" value="Genomic_DNA"/>
</dbReference>